<reference evidence="7" key="2">
    <citation type="submission" date="2025-09" db="UniProtKB">
        <authorList>
            <consortium name="Ensembl"/>
        </authorList>
    </citation>
    <scope>IDENTIFICATION</scope>
</reference>
<reference evidence="7" key="1">
    <citation type="submission" date="2025-08" db="UniProtKB">
        <authorList>
            <consortium name="Ensembl"/>
        </authorList>
    </citation>
    <scope>IDENTIFICATION</scope>
</reference>
<keyword evidence="8" id="KW-1185">Reference proteome</keyword>
<dbReference type="Gene3D" id="1.20.5.170">
    <property type="match status" value="1"/>
</dbReference>
<evidence type="ECO:0000256" key="2">
    <source>
        <dbReference type="ARBA" id="ARBA00022754"/>
    </source>
</evidence>
<evidence type="ECO:0000256" key="4">
    <source>
        <dbReference type="RuleBase" id="RU000685"/>
    </source>
</evidence>
<evidence type="ECO:0000313" key="8">
    <source>
        <dbReference type="Proteomes" id="UP000233220"/>
    </source>
</evidence>
<evidence type="ECO:0000256" key="5">
    <source>
        <dbReference type="SAM" id="Coils"/>
    </source>
</evidence>
<dbReference type="InterPro" id="IPR039008">
    <property type="entry name" value="IF_rod_dom"/>
</dbReference>
<dbReference type="GeneID" id="101052875"/>
<dbReference type="InterPro" id="IPR018039">
    <property type="entry name" value="IF_conserved"/>
</dbReference>
<sequence>MTTTFLQTSSSTFGGGSIRGGSLLAGGGGFGGGSLYGRGGSRSISASSARFVSSGSGGGYGGGMSCGFDGGAGSGFGGGFGGGVGGGFGGGFGGGDGGLLSGNEKITMQNLNDRLASYLDKVRALEEANADLEVKIRDWYQRQAPTSPERDYSQYFKTIEELRDKIMATTIDNSRVILEIDNARLAADDFRLKYENELALRQGVEADINGLRRVLDELTLARTDLEMQIEGLNEELAYLKKNHEEEMKEFSSQLAGQVNVEMDAAPGVDLTRVLAEMREQYEAMAEKNRRDAEAWFFSKTEELNKEMVSNTEMIQTSKTEITDLRRTMQGLEIELQSQLSMKAGLENSLAETECRYATQLQQIQGLISGLEAQLSELRCEMEAQNQEYKMLLDIKTRLEQEIATYRSLLEGQDAKMAGIGIREASLGGGGGSSNFHINIEESVDGKVVSSRKREI</sequence>
<evidence type="ECO:0000256" key="1">
    <source>
        <dbReference type="ARBA" id="ARBA00022744"/>
    </source>
</evidence>
<keyword evidence="3 5" id="KW-0175">Coiled coil</keyword>
<dbReference type="GO" id="GO:0045109">
    <property type="term" value="P:intermediate filament organization"/>
    <property type="evidence" value="ECO:0007669"/>
    <property type="project" value="TreeGrafter"/>
</dbReference>
<evidence type="ECO:0000256" key="3">
    <source>
        <dbReference type="ARBA" id="ARBA00023054"/>
    </source>
</evidence>
<feature type="coiled-coil region" evidence="5">
    <location>
        <begin position="360"/>
        <end position="401"/>
    </location>
</feature>
<accession>A0A2K6S618</accession>
<feature type="domain" description="IF rod" evidence="6">
    <location>
        <begin position="104"/>
        <end position="416"/>
    </location>
</feature>
<dbReference type="PANTHER" id="PTHR23239">
    <property type="entry name" value="INTERMEDIATE FILAMENT"/>
    <property type="match status" value="1"/>
</dbReference>
<dbReference type="GO" id="GO:0005198">
    <property type="term" value="F:structural molecule activity"/>
    <property type="evidence" value="ECO:0007669"/>
    <property type="project" value="InterPro"/>
</dbReference>
<dbReference type="GeneTree" id="ENSGT00940000154403"/>
<dbReference type="InterPro" id="IPR002957">
    <property type="entry name" value="Keratin_I"/>
</dbReference>
<proteinExistence type="inferred from homology"/>
<dbReference type="SUPFAM" id="SSF64593">
    <property type="entry name" value="Intermediate filament protein, coiled coil region"/>
    <property type="match status" value="2"/>
</dbReference>
<dbReference type="PROSITE" id="PS00226">
    <property type="entry name" value="IF_ROD_1"/>
    <property type="match status" value="1"/>
</dbReference>
<dbReference type="FunFam" id="1.20.5.170:FF:000002">
    <property type="entry name" value="Type I keratin KA11"/>
    <property type="match status" value="1"/>
</dbReference>
<dbReference type="Gene3D" id="1.20.5.1160">
    <property type="entry name" value="Vasodilator-stimulated phosphoprotein"/>
    <property type="match status" value="1"/>
</dbReference>
<dbReference type="AlphaFoldDB" id="A0A2K6S618"/>
<evidence type="ECO:0000313" key="7">
    <source>
        <dbReference type="Ensembl" id="ENSSBOP00000002823.1"/>
    </source>
</evidence>
<dbReference type="Gene3D" id="1.20.5.500">
    <property type="entry name" value="Single helix bin"/>
    <property type="match status" value="1"/>
</dbReference>
<organism evidence="7 8">
    <name type="scientific">Saimiri boliviensis boliviensis</name>
    <name type="common">Bolivian squirrel monkey</name>
    <dbReference type="NCBI Taxonomy" id="39432"/>
    <lineage>
        <taxon>Eukaryota</taxon>
        <taxon>Metazoa</taxon>
        <taxon>Chordata</taxon>
        <taxon>Craniata</taxon>
        <taxon>Vertebrata</taxon>
        <taxon>Euteleostomi</taxon>
        <taxon>Mammalia</taxon>
        <taxon>Eutheria</taxon>
        <taxon>Euarchontoglires</taxon>
        <taxon>Primates</taxon>
        <taxon>Haplorrhini</taxon>
        <taxon>Platyrrhini</taxon>
        <taxon>Cebidae</taxon>
        <taxon>Saimiriinae</taxon>
        <taxon>Saimiri</taxon>
    </lineage>
</organism>
<dbReference type="Pfam" id="PF00038">
    <property type="entry name" value="Filament"/>
    <property type="match status" value="1"/>
</dbReference>
<dbReference type="GO" id="GO:0030855">
    <property type="term" value="P:epithelial cell differentiation"/>
    <property type="evidence" value="ECO:0007669"/>
    <property type="project" value="TreeGrafter"/>
</dbReference>
<dbReference type="FunFam" id="1.20.5.1160:FF:000002">
    <property type="entry name" value="Type I keratin 10"/>
    <property type="match status" value="1"/>
</dbReference>
<dbReference type="SUPFAM" id="SSF46579">
    <property type="entry name" value="Prefoldin"/>
    <property type="match status" value="1"/>
</dbReference>
<feature type="coiled-coil region" evidence="5">
    <location>
        <begin position="208"/>
        <end position="253"/>
    </location>
</feature>
<dbReference type="Ensembl" id="ENSSBOT00000015830.1">
    <property type="protein sequence ID" value="ENSSBOP00000002823.1"/>
    <property type="gene ID" value="ENSSBOG00000014321.1"/>
</dbReference>
<dbReference type="PANTHER" id="PTHR23239:SF164">
    <property type="entry name" value="KERATIN, TYPE I CYTOSKELETAL 15"/>
    <property type="match status" value="1"/>
</dbReference>
<dbReference type="SMART" id="SM01391">
    <property type="entry name" value="Filament"/>
    <property type="match status" value="1"/>
</dbReference>
<protein>
    <submittedName>
        <fullName evidence="7">Keratin 15</fullName>
    </submittedName>
</protein>
<gene>
    <name evidence="7" type="primary">KRT15</name>
</gene>
<feature type="coiled-coil region" evidence="5">
    <location>
        <begin position="108"/>
        <end position="142"/>
    </location>
</feature>
<dbReference type="KEGG" id="sbq:101052875"/>
<comment type="similarity">
    <text evidence="4">Belongs to the intermediate filament family.</text>
</comment>
<dbReference type="FunFam" id="1.20.5.500:FF:000001">
    <property type="entry name" value="Type II keratin 23"/>
    <property type="match status" value="1"/>
</dbReference>
<dbReference type="PROSITE" id="PS51842">
    <property type="entry name" value="IF_ROD_2"/>
    <property type="match status" value="1"/>
</dbReference>
<evidence type="ECO:0000259" key="6">
    <source>
        <dbReference type="PROSITE" id="PS51842"/>
    </source>
</evidence>
<dbReference type="PRINTS" id="PR01248">
    <property type="entry name" value="TYPE1KERATIN"/>
</dbReference>
<dbReference type="OMA" id="EARYCAQ"/>
<keyword evidence="1" id="KW-0416">Keratin</keyword>
<keyword evidence="2 4" id="KW-0403">Intermediate filament</keyword>
<name>A0A2K6S618_SAIBB</name>
<dbReference type="GO" id="GO:0005882">
    <property type="term" value="C:intermediate filament"/>
    <property type="evidence" value="ECO:0007669"/>
    <property type="project" value="UniProtKB-KW"/>
</dbReference>
<dbReference type="GO" id="GO:0005829">
    <property type="term" value="C:cytosol"/>
    <property type="evidence" value="ECO:0007669"/>
    <property type="project" value="UniProtKB-ARBA"/>
</dbReference>
<dbReference type="Proteomes" id="UP000233220">
    <property type="component" value="Unplaced"/>
</dbReference>
<dbReference type="CTD" id="3866"/>